<reference evidence="5" key="1">
    <citation type="journal article" date="2019" name="Int. J. Syst. Evol. Microbiol.">
        <title>The Global Catalogue of Microorganisms (GCM) 10K type strain sequencing project: providing services to taxonomists for standard genome sequencing and annotation.</title>
        <authorList>
            <consortium name="The Broad Institute Genomics Platform"/>
            <consortium name="The Broad Institute Genome Sequencing Center for Infectious Disease"/>
            <person name="Wu L."/>
            <person name="Ma J."/>
        </authorList>
    </citation>
    <scope>NUCLEOTIDE SEQUENCE [LARGE SCALE GENOMIC DNA]</scope>
    <source>
        <strain evidence="5">JCM 16908</strain>
    </source>
</reference>
<dbReference type="InterPro" id="IPR001387">
    <property type="entry name" value="Cro/C1-type_HTH"/>
</dbReference>
<proteinExistence type="predicted"/>
<dbReference type="EMBL" id="BAAAZR010000008">
    <property type="protein sequence ID" value="GAA3813568.1"/>
    <property type="molecule type" value="Genomic_DNA"/>
</dbReference>
<dbReference type="InterPro" id="IPR010982">
    <property type="entry name" value="Lambda_DNA-bd_dom_sf"/>
</dbReference>
<sequence length="286" mass="29770">MAYDTPSHSPSSEPVPGQSENPDPTPGNDDNAPSAPVPGSDDNAPSAPVPGNDDNAPSASVSSQSEKLPSEQVPHKGGNSPSEQPSGKSKKSPAEQAPGKNETSPSELISLIAASIRHERERAGLSLTELARRAGIAKSTLSQLESAAGNPSVETLWALGAALGVPFSRLVDPPRPDVRVIRAGEGPVTYSEQANYAATLLASCPPNSRRDVYRLEVQPGEPRISQPHMPGTIEHVVLSTGSALVGPTAEPVELNPGDYVAYPGDASHIFEALQPDTTAVIIMEHV</sequence>
<evidence type="ECO:0000313" key="5">
    <source>
        <dbReference type="Proteomes" id="UP001500888"/>
    </source>
</evidence>
<organism evidence="4 5">
    <name type="scientific">Sphaerisporangium flaviroseum</name>
    <dbReference type="NCBI Taxonomy" id="509199"/>
    <lineage>
        <taxon>Bacteria</taxon>
        <taxon>Bacillati</taxon>
        <taxon>Actinomycetota</taxon>
        <taxon>Actinomycetes</taxon>
        <taxon>Streptosporangiales</taxon>
        <taxon>Streptosporangiaceae</taxon>
        <taxon>Sphaerisporangium</taxon>
    </lineage>
</organism>
<protein>
    <recommendedName>
        <fullName evidence="3">HTH cro/C1-type domain-containing protein</fullName>
    </recommendedName>
</protein>
<feature type="region of interest" description="Disordered" evidence="2">
    <location>
        <begin position="1"/>
        <end position="106"/>
    </location>
</feature>
<dbReference type="InterPro" id="IPR014710">
    <property type="entry name" value="RmlC-like_jellyroll"/>
</dbReference>
<accession>A0ABP7IAC8</accession>
<dbReference type="CDD" id="cd00093">
    <property type="entry name" value="HTH_XRE"/>
    <property type="match status" value="1"/>
</dbReference>
<dbReference type="Gene3D" id="1.10.260.40">
    <property type="entry name" value="lambda repressor-like DNA-binding domains"/>
    <property type="match status" value="1"/>
</dbReference>
<dbReference type="InterPro" id="IPR011051">
    <property type="entry name" value="RmlC_Cupin_sf"/>
</dbReference>
<feature type="compositionally biased region" description="Polar residues" evidence="2">
    <location>
        <begin position="55"/>
        <end position="67"/>
    </location>
</feature>
<keyword evidence="1" id="KW-0238">DNA-binding</keyword>
<dbReference type="PANTHER" id="PTHR46797:SF1">
    <property type="entry name" value="METHYLPHOSPHONATE SYNTHASE"/>
    <property type="match status" value="1"/>
</dbReference>
<dbReference type="CDD" id="cd02209">
    <property type="entry name" value="cupin_XRE_C"/>
    <property type="match status" value="1"/>
</dbReference>
<dbReference type="PROSITE" id="PS50943">
    <property type="entry name" value="HTH_CROC1"/>
    <property type="match status" value="1"/>
</dbReference>
<feature type="compositionally biased region" description="Polar residues" evidence="2">
    <location>
        <begin position="1"/>
        <end position="22"/>
    </location>
</feature>
<dbReference type="PANTHER" id="PTHR46797">
    <property type="entry name" value="HTH-TYPE TRANSCRIPTIONAL REGULATOR"/>
    <property type="match status" value="1"/>
</dbReference>
<feature type="domain" description="HTH cro/C1-type" evidence="3">
    <location>
        <begin position="116"/>
        <end position="170"/>
    </location>
</feature>
<gene>
    <name evidence="4" type="ORF">GCM10022226_37890</name>
</gene>
<dbReference type="SUPFAM" id="SSF47413">
    <property type="entry name" value="lambda repressor-like DNA-binding domains"/>
    <property type="match status" value="1"/>
</dbReference>
<dbReference type="Proteomes" id="UP001500888">
    <property type="component" value="Unassembled WGS sequence"/>
</dbReference>
<evidence type="ECO:0000313" key="4">
    <source>
        <dbReference type="EMBL" id="GAA3813568.1"/>
    </source>
</evidence>
<dbReference type="Gene3D" id="2.60.120.10">
    <property type="entry name" value="Jelly Rolls"/>
    <property type="match status" value="1"/>
</dbReference>
<keyword evidence="5" id="KW-1185">Reference proteome</keyword>
<comment type="caution">
    <text evidence="4">The sequence shown here is derived from an EMBL/GenBank/DDBJ whole genome shotgun (WGS) entry which is preliminary data.</text>
</comment>
<dbReference type="SUPFAM" id="SSF51182">
    <property type="entry name" value="RmlC-like cupins"/>
    <property type="match status" value="1"/>
</dbReference>
<evidence type="ECO:0000256" key="1">
    <source>
        <dbReference type="ARBA" id="ARBA00023125"/>
    </source>
</evidence>
<evidence type="ECO:0000259" key="3">
    <source>
        <dbReference type="PROSITE" id="PS50943"/>
    </source>
</evidence>
<evidence type="ECO:0000256" key="2">
    <source>
        <dbReference type="SAM" id="MobiDB-lite"/>
    </source>
</evidence>
<dbReference type="SMART" id="SM00530">
    <property type="entry name" value="HTH_XRE"/>
    <property type="match status" value="1"/>
</dbReference>
<dbReference type="InterPro" id="IPR050807">
    <property type="entry name" value="TransReg_Diox_bact_type"/>
</dbReference>
<name>A0ABP7IAC8_9ACTN</name>
<dbReference type="Pfam" id="PF01381">
    <property type="entry name" value="HTH_3"/>
    <property type="match status" value="1"/>
</dbReference>